<sequence length="461" mass="53241">MESGEQEVFSNANANPASARGGPLYTPNLIGPLTRVPDFQASLLHELQDLKNELQIDSSQPCTHDDISIDDLKFFTDEELVEMAMKEALGDKQSFGSCSEPTGENLSEGREIVVREREQPQGMKCNGTISKRKPCKRRGRKEDKHDDESYMSKVEEYVRIKQRQDEDRACARLHSLSCKIKKDSNSSSEKVEMLKSLRLTNSSLQQTKFSGAQDFIAIQNPEVVLCVEVYHNVRKYVKTQEFLVLGRQTLTEMRDKIYCSTDQVMQKAGQHDSSGYFLIEDVFYNDLRDPAAIDYSEPIFDWLRNSKDDALKKWDRIVKGELQKKQKAVLGDVSTPDLPQFRRIAMQKVRFCDLRFRLGAGYLYCHQGDCKHTIVIRDMRLIHPEDVQNRAAYPIFIFQLKCRVRKCDVCNMFRATKMTVDDKWCPENPCYFCNDCYFLLHHAADGSLLYSDFLVYDYVHD</sequence>
<comment type="subcellular location">
    <subcellularLocation>
        <location evidence="1">Nucleus</location>
    </subcellularLocation>
</comment>
<dbReference type="GO" id="GO:0019185">
    <property type="term" value="C:snRNA-activating protein complex"/>
    <property type="evidence" value="ECO:0007669"/>
    <property type="project" value="TreeGrafter"/>
</dbReference>
<keyword evidence="5" id="KW-0804">Transcription</keyword>
<keyword evidence="3" id="KW-0805">Transcription regulation</keyword>
<name>A0AAV8TSV5_9ROSI</name>
<proteinExistence type="inferred from homology"/>
<keyword evidence="9" id="KW-1185">Reference proteome</keyword>
<dbReference type="Proteomes" id="UP001159364">
    <property type="component" value="Linkage Group LG03"/>
</dbReference>
<keyword evidence="6" id="KW-0539">Nucleus</keyword>
<dbReference type="InterPro" id="IPR022042">
    <property type="entry name" value="snRNA-activating_su3"/>
</dbReference>
<comment type="similarity">
    <text evidence="2">Belongs to the SNAPC3/SRD2 family.</text>
</comment>
<dbReference type="GO" id="GO:0005634">
    <property type="term" value="C:nucleus"/>
    <property type="evidence" value="ECO:0007669"/>
    <property type="project" value="UniProtKB-SubCell"/>
</dbReference>
<feature type="compositionally biased region" description="Basic residues" evidence="7">
    <location>
        <begin position="130"/>
        <end position="139"/>
    </location>
</feature>
<dbReference type="GO" id="GO:0001006">
    <property type="term" value="F:RNA polymerase III type 3 promoter sequence-specific DNA binding"/>
    <property type="evidence" value="ECO:0007669"/>
    <property type="project" value="TreeGrafter"/>
</dbReference>
<dbReference type="GO" id="GO:0000978">
    <property type="term" value="F:RNA polymerase II cis-regulatory region sequence-specific DNA binding"/>
    <property type="evidence" value="ECO:0007669"/>
    <property type="project" value="TreeGrafter"/>
</dbReference>
<dbReference type="EMBL" id="JAIWQS010000003">
    <property type="protein sequence ID" value="KAJ8769843.1"/>
    <property type="molecule type" value="Genomic_DNA"/>
</dbReference>
<evidence type="ECO:0008006" key="10">
    <source>
        <dbReference type="Google" id="ProtNLM"/>
    </source>
</evidence>
<keyword evidence="4" id="KW-0238">DNA-binding</keyword>
<evidence type="ECO:0000256" key="2">
    <source>
        <dbReference type="ARBA" id="ARBA00010410"/>
    </source>
</evidence>
<dbReference type="GO" id="GO:0042796">
    <property type="term" value="P:snRNA transcription by RNA polymerase III"/>
    <property type="evidence" value="ECO:0007669"/>
    <property type="project" value="TreeGrafter"/>
</dbReference>
<reference evidence="8 9" key="1">
    <citation type="submission" date="2021-09" db="EMBL/GenBank/DDBJ databases">
        <title>Genomic insights and catalytic innovation underlie evolution of tropane alkaloids biosynthesis.</title>
        <authorList>
            <person name="Wang Y.-J."/>
            <person name="Tian T."/>
            <person name="Huang J.-P."/>
            <person name="Huang S.-X."/>
        </authorList>
    </citation>
    <scope>NUCLEOTIDE SEQUENCE [LARGE SCALE GENOMIC DNA]</scope>
    <source>
        <strain evidence="8">KIB-2018</strain>
        <tissue evidence="8">Leaf</tissue>
    </source>
</reference>
<feature type="region of interest" description="Disordered" evidence="7">
    <location>
        <begin position="120"/>
        <end position="148"/>
    </location>
</feature>
<organism evidence="8 9">
    <name type="scientific">Erythroxylum novogranatense</name>
    <dbReference type="NCBI Taxonomy" id="1862640"/>
    <lineage>
        <taxon>Eukaryota</taxon>
        <taxon>Viridiplantae</taxon>
        <taxon>Streptophyta</taxon>
        <taxon>Embryophyta</taxon>
        <taxon>Tracheophyta</taxon>
        <taxon>Spermatophyta</taxon>
        <taxon>Magnoliopsida</taxon>
        <taxon>eudicotyledons</taxon>
        <taxon>Gunneridae</taxon>
        <taxon>Pentapetalae</taxon>
        <taxon>rosids</taxon>
        <taxon>fabids</taxon>
        <taxon>Malpighiales</taxon>
        <taxon>Erythroxylaceae</taxon>
        <taxon>Erythroxylum</taxon>
    </lineage>
</organism>
<dbReference type="GO" id="GO:0003681">
    <property type="term" value="F:bent DNA binding"/>
    <property type="evidence" value="ECO:0007669"/>
    <property type="project" value="TreeGrafter"/>
</dbReference>
<feature type="region of interest" description="Disordered" evidence="7">
    <location>
        <begin position="1"/>
        <end position="22"/>
    </location>
</feature>
<dbReference type="PANTHER" id="PTHR13421:SF16">
    <property type="entry name" value="SNRNA-ACTIVATING PROTEIN COMPLEX SUBUNIT 3"/>
    <property type="match status" value="1"/>
</dbReference>
<dbReference type="GO" id="GO:0042795">
    <property type="term" value="P:snRNA transcription by RNA polymerase II"/>
    <property type="evidence" value="ECO:0007669"/>
    <property type="project" value="TreeGrafter"/>
</dbReference>
<gene>
    <name evidence="8" type="ORF">K2173_008925</name>
</gene>
<dbReference type="GO" id="GO:0001046">
    <property type="term" value="F:core promoter sequence-specific DNA binding"/>
    <property type="evidence" value="ECO:0007669"/>
    <property type="project" value="TreeGrafter"/>
</dbReference>
<protein>
    <recommendedName>
        <fullName evidence="10">snRNA-activating protein complex subunit</fullName>
    </recommendedName>
</protein>
<dbReference type="PANTHER" id="PTHR13421">
    <property type="entry name" value="SNRNA-ACTIVATING PROTEIN COMPLEX SUBUNIT 3"/>
    <property type="match status" value="1"/>
</dbReference>
<evidence type="ECO:0000313" key="8">
    <source>
        <dbReference type="EMBL" id="KAJ8769843.1"/>
    </source>
</evidence>
<evidence type="ECO:0000256" key="4">
    <source>
        <dbReference type="ARBA" id="ARBA00023125"/>
    </source>
</evidence>
<evidence type="ECO:0000256" key="7">
    <source>
        <dbReference type="SAM" id="MobiDB-lite"/>
    </source>
</evidence>
<dbReference type="AlphaFoldDB" id="A0AAV8TSV5"/>
<comment type="caution">
    <text evidence="8">The sequence shown here is derived from an EMBL/GenBank/DDBJ whole genome shotgun (WGS) entry which is preliminary data.</text>
</comment>
<evidence type="ECO:0000256" key="6">
    <source>
        <dbReference type="ARBA" id="ARBA00023242"/>
    </source>
</evidence>
<dbReference type="Pfam" id="PF12251">
    <property type="entry name" value="SNAPC3"/>
    <property type="match status" value="1"/>
</dbReference>
<evidence type="ECO:0000256" key="5">
    <source>
        <dbReference type="ARBA" id="ARBA00023163"/>
    </source>
</evidence>
<evidence type="ECO:0000256" key="3">
    <source>
        <dbReference type="ARBA" id="ARBA00023015"/>
    </source>
</evidence>
<evidence type="ECO:0000313" key="9">
    <source>
        <dbReference type="Proteomes" id="UP001159364"/>
    </source>
</evidence>
<evidence type="ECO:0000256" key="1">
    <source>
        <dbReference type="ARBA" id="ARBA00004123"/>
    </source>
</evidence>
<accession>A0AAV8TSV5</accession>